<sequence length="90" mass="8973">LSETYSTSTGADESVTVGLLQGIGKVYMLTSTETAGSPIGCSTNGFGVIASATTNTQQLGYIVEGSSGGTGRIVSVLWQLPTTPPTTAAG</sequence>
<gene>
    <name evidence="1" type="ORF">LCGC14_3020280</name>
</gene>
<organism evidence="1">
    <name type="scientific">marine sediment metagenome</name>
    <dbReference type="NCBI Taxonomy" id="412755"/>
    <lineage>
        <taxon>unclassified sequences</taxon>
        <taxon>metagenomes</taxon>
        <taxon>ecological metagenomes</taxon>
    </lineage>
</organism>
<protein>
    <submittedName>
        <fullName evidence="1">Uncharacterized protein</fullName>
    </submittedName>
</protein>
<reference evidence="1" key="1">
    <citation type="journal article" date="2015" name="Nature">
        <title>Complex archaea that bridge the gap between prokaryotes and eukaryotes.</title>
        <authorList>
            <person name="Spang A."/>
            <person name="Saw J.H."/>
            <person name="Jorgensen S.L."/>
            <person name="Zaremba-Niedzwiedzka K."/>
            <person name="Martijn J."/>
            <person name="Lind A.E."/>
            <person name="van Eijk R."/>
            <person name="Schleper C."/>
            <person name="Guy L."/>
            <person name="Ettema T.J."/>
        </authorList>
    </citation>
    <scope>NUCLEOTIDE SEQUENCE</scope>
</reference>
<feature type="non-terminal residue" evidence="1">
    <location>
        <position position="1"/>
    </location>
</feature>
<accession>A0A0F8XID5</accession>
<proteinExistence type="predicted"/>
<dbReference type="AlphaFoldDB" id="A0A0F8XID5"/>
<name>A0A0F8XID5_9ZZZZ</name>
<dbReference type="EMBL" id="LAZR01062767">
    <property type="protein sequence ID" value="KKK60845.1"/>
    <property type="molecule type" value="Genomic_DNA"/>
</dbReference>
<evidence type="ECO:0000313" key="1">
    <source>
        <dbReference type="EMBL" id="KKK60845.1"/>
    </source>
</evidence>
<comment type="caution">
    <text evidence="1">The sequence shown here is derived from an EMBL/GenBank/DDBJ whole genome shotgun (WGS) entry which is preliminary data.</text>
</comment>